<feature type="transmembrane region" description="Helical" evidence="2">
    <location>
        <begin position="12"/>
        <end position="30"/>
    </location>
</feature>
<evidence type="ECO:0008006" key="5">
    <source>
        <dbReference type="Google" id="ProtNLM"/>
    </source>
</evidence>
<protein>
    <recommendedName>
        <fullName evidence="5">Dystroglycan-type cadherin-like domain-containing protein</fullName>
    </recommendedName>
</protein>
<dbReference type="Pfam" id="PF05345">
    <property type="entry name" value="He_PIG"/>
    <property type="match status" value="2"/>
</dbReference>
<accession>A0A556QP22</accession>
<dbReference type="Gene3D" id="2.60.40.10">
    <property type="entry name" value="Immunoglobulins"/>
    <property type="match status" value="2"/>
</dbReference>
<dbReference type="OrthoDB" id="186544at2"/>
<dbReference type="InterPro" id="IPR013783">
    <property type="entry name" value="Ig-like_fold"/>
</dbReference>
<dbReference type="Gene3D" id="2.60.120.380">
    <property type="match status" value="1"/>
</dbReference>
<keyword evidence="4" id="KW-1185">Reference proteome</keyword>
<keyword evidence="2" id="KW-1133">Transmembrane helix</keyword>
<evidence type="ECO:0000313" key="3">
    <source>
        <dbReference type="EMBL" id="TSJ78394.1"/>
    </source>
</evidence>
<dbReference type="InterPro" id="IPR015919">
    <property type="entry name" value="Cadherin-like_sf"/>
</dbReference>
<gene>
    <name evidence="3" type="ORF">FPL22_03575</name>
</gene>
<name>A0A556QP22_9BACT</name>
<sequence>MAFDRYPKLRVLALAVCGLAIVAGLFFGVVTERGRKMAPAATAGMHDRSDMQEKSVPSSSATSASTSLSSATLFSAGPVLTGGGRPRLPSRYGVPAKADEFSRAMEINTPAVVAMAALKPQDRVRLPYFDGRVLDGVVRAVNRAADGQLLMVGVLETGGTFTLGSGPRGFGGRILPDGEDKVAVIRATKTASTYLLEKPRQSVMCVSYPRWPVTAGSGAPASVEEDSVITLPQLEFSSRPGATAVVFLDFDGADVTELDWNPPDHDNDPETPPVIQAMFSGLNDAQVKEVWQRVAEDYRAFNINVTTDQDAYDAAPVGSRMRCIITPTLVVDAGGVAFLGSWADAGAPDYSDNVPCWVFPPNRLNDAKAVAEAVSHEIGHTLGLSHDGLMNAEGDAVEEYYHGHGAGPAGWAPIMGDGYEQALSQWSRGEYASGSNVANNHEDDLAIIGSSGNRTGYLDDAVSGALAEAANLPLINASTAEVNGVLERTGDSDVYQVLVGAGTVTFTAGINLEDATVDGLGNIDAQLDLYDSAGVLVATANPIGQSTAELTTAVSGGVYRLRLRGTGEGLVTGEGYSNYGSIGRYRLSGTFPVPAARAPVIGGPLEWVAVTGVAASYPVQAVGAPLAFYADGLPNALKINTATGVISGTPTNPGTHAVTLTVVNASGSTMRALDLVVLPGGLGSAVGAPALIWTSGGDGNFPWKMDREVFVEGRSALRSGAVQGDEQSWLETTVTGPGELRFRWKVSSELNVSEPAEPFDRLEFWRGGTREAFISGEEDWAELVYAVPAGTHTLRWVYQKDPYSSVGEDTGWLDAVSYARAGEAPVLTHPGATLISQTTTTGNGYGFQITATNSPSSYTATGLPPGLSVNTGTGTIGGVPSTAGLYVVTVGATNAHGTANAFVLITVRSRFAFWAESKSLFGDQAAASADPDGDGVGNLVEYAFDTDPSAAISSASPTVALGAGPHLEIEFVRPADRAELTYTVEVSEDLITWLRGHAYGARAENTGALPTQEISRTPLGDGRERVRVGDALPSEATRRFIRVKIAAP</sequence>
<dbReference type="AlphaFoldDB" id="A0A556QP22"/>
<dbReference type="SUPFAM" id="SSF55486">
    <property type="entry name" value="Metalloproteases ('zincins'), catalytic domain"/>
    <property type="match status" value="1"/>
</dbReference>
<dbReference type="GO" id="GO:0005509">
    <property type="term" value="F:calcium ion binding"/>
    <property type="evidence" value="ECO:0007669"/>
    <property type="project" value="InterPro"/>
</dbReference>
<evidence type="ECO:0000256" key="1">
    <source>
        <dbReference type="SAM" id="MobiDB-lite"/>
    </source>
</evidence>
<dbReference type="Proteomes" id="UP000315648">
    <property type="component" value="Unassembled WGS sequence"/>
</dbReference>
<dbReference type="EMBL" id="VMBG01000001">
    <property type="protein sequence ID" value="TSJ78394.1"/>
    <property type="molecule type" value="Genomic_DNA"/>
</dbReference>
<reference evidence="3 4" key="1">
    <citation type="submission" date="2019-07" db="EMBL/GenBank/DDBJ databases">
        <title>Description of 53C-WASEF.</title>
        <authorList>
            <person name="Pitt A."/>
            <person name="Hahn M.W."/>
        </authorList>
    </citation>
    <scope>NUCLEOTIDE SEQUENCE [LARGE SCALE GENOMIC DNA]</scope>
    <source>
        <strain evidence="3 4">53C-WASEF</strain>
    </source>
</reference>
<comment type="caution">
    <text evidence="3">The sequence shown here is derived from an EMBL/GenBank/DDBJ whole genome shotgun (WGS) entry which is preliminary data.</text>
</comment>
<dbReference type="RefSeq" id="WP_144228735.1">
    <property type="nucleotide sequence ID" value="NZ_CBCRVV010000003.1"/>
</dbReference>
<keyword evidence="2" id="KW-0472">Membrane</keyword>
<evidence type="ECO:0000313" key="4">
    <source>
        <dbReference type="Proteomes" id="UP000315648"/>
    </source>
</evidence>
<feature type="region of interest" description="Disordered" evidence="1">
    <location>
        <begin position="40"/>
        <end position="64"/>
    </location>
</feature>
<evidence type="ECO:0000256" key="2">
    <source>
        <dbReference type="SAM" id="Phobius"/>
    </source>
</evidence>
<dbReference type="GO" id="GO:0016020">
    <property type="term" value="C:membrane"/>
    <property type="evidence" value="ECO:0007669"/>
    <property type="project" value="InterPro"/>
</dbReference>
<keyword evidence="2" id="KW-0812">Transmembrane</keyword>
<dbReference type="SUPFAM" id="SSF49313">
    <property type="entry name" value="Cadherin-like"/>
    <property type="match status" value="2"/>
</dbReference>
<proteinExistence type="predicted"/>
<organism evidence="3 4">
    <name type="scientific">Rariglobus hedericola</name>
    <dbReference type="NCBI Taxonomy" id="2597822"/>
    <lineage>
        <taxon>Bacteria</taxon>
        <taxon>Pseudomonadati</taxon>
        <taxon>Verrucomicrobiota</taxon>
        <taxon>Opitutia</taxon>
        <taxon>Opitutales</taxon>
        <taxon>Opitutaceae</taxon>
        <taxon>Rariglobus</taxon>
    </lineage>
</organism>